<dbReference type="Proteomes" id="UP001597641">
    <property type="component" value="Unassembled WGS sequence"/>
</dbReference>
<dbReference type="Gene3D" id="1.10.150.130">
    <property type="match status" value="1"/>
</dbReference>
<dbReference type="InterPro" id="IPR025269">
    <property type="entry name" value="SAM-like_dom"/>
</dbReference>
<evidence type="ECO:0000259" key="2">
    <source>
        <dbReference type="Pfam" id="PF13102"/>
    </source>
</evidence>
<dbReference type="RefSeq" id="WP_377485575.1">
    <property type="nucleotide sequence ID" value="NZ_JBHUOX010000009.1"/>
</dbReference>
<organism evidence="3 4">
    <name type="scientific">Pontibacter toksunensis</name>
    <dbReference type="NCBI Taxonomy" id="1332631"/>
    <lineage>
        <taxon>Bacteria</taxon>
        <taxon>Pseudomonadati</taxon>
        <taxon>Bacteroidota</taxon>
        <taxon>Cytophagia</taxon>
        <taxon>Cytophagales</taxon>
        <taxon>Hymenobacteraceae</taxon>
        <taxon>Pontibacter</taxon>
    </lineage>
</organism>
<dbReference type="Pfam" id="PF13102">
    <property type="entry name" value="Phage_int_SAM_5"/>
    <property type="match status" value="1"/>
</dbReference>
<feature type="domain" description="Phage integrase SAM-like" evidence="2">
    <location>
        <begin position="17"/>
        <end position="96"/>
    </location>
</feature>
<dbReference type="InterPro" id="IPR010998">
    <property type="entry name" value="Integrase_recombinase_N"/>
</dbReference>
<name>A0ABW6BYK7_9BACT</name>
<keyword evidence="4" id="KW-1185">Reference proteome</keyword>
<accession>A0ABW6BYK7</accession>
<proteinExistence type="predicted"/>
<protein>
    <submittedName>
        <fullName evidence="3">Phage integrase SAM-like domain-containing protein</fullName>
    </submittedName>
</protein>
<dbReference type="EMBL" id="JBHUOX010000009">
    <property type="protein sequence ID" value="MFD3001459.1"/>
    <property type="molecule type" value="Genomic_DNA"/>
</dbReference>
<gene>
    <name evidence="3" type="ORF">ACFS7Z_13895</name>
</gene>
<comment type="caution">
    <text evidence="3">The sequence shown here is derived from an EMBL/GenBank/DDBJ whole genome shotgun (WGS) entry which is preliminary data.</text>
</comment>
<keyword evidence="1" id="KW-0238">DNA-binding</keyword>
<reference evidence="4" key="1">
    <citation type="journal article" date="2019" name="Int. J. Syst. Evol. Microbiol.">
        <title>The Global Catalogue of Microorganisms (GCM) 10K type strain sequencing project: providing services to taxonomists for standard genome sequencing and annotation.</title>
        <authorList>
            <consortium name="The Broad Institute Genomics Platform"/>
            <consortium name="The Broad Institute Genome Sequencing Center for Infectious Disease"/>
            <person name="Wu L."/>
            <person name="Ma J."/>
        </authorList>
    </citation>
    <scope>NUCLEOTIDE SEQUENCE [LARGE SCALE GENOMIC DNA]</scope>
    <source>
        <strain evidence="4">KCTC 23984</strain>
    </source>
</reference>
<evidence type="ECO:0000256" key="1">
    <source>
        <dbReference type="ARBA" id="ARBA00023125"/>
    </source>
</evidence>
<sequence>MLTETFDLPSKNKGTANFVAYYQAYFTSYTKKDQRVLSASLSKFKAYLQEAYGTERLAFKDVTPKLVLGFKDYLESKLTGEGPPTYYSRFKKVVKHVASGRTCFLSTRCLRT</sequence>
<evidence type="ECO:0000313" key="4">
    <source>
        <dbReference type="Proteomes" id="UP001597641"/>
    </source>
</evidence>
<evidence type="ECO:0000313" key="3">
    <source>
        <dbReference type="EMBL" id="MFD3001459.1"/>
    </source>
</evidence>